<organism evidence="2 3">
    <name type="scientific">Austrofundulus limnaeus</name>
    <name type="common">Annual killifish</name>
    <dbReference type="NCBI Taxonomy" id="52670"/>
    <lineage>
        <taxon>Eukaryota</taxon>
        <taxon>Metazoa</taxon>
        <taxon>Chordata</taxon>
        <taxon>Craniata</taxon>
        <taxon>Vertebrata</taxon>
        <taxon>Euteleostomi</taxon>
        <taxon>Actinopterygii</taxon>
        <taxon>Neopterygii</taxon>
        <taxon>Teleostei</taxon>
        <taxon>Neoteleostei</taxon>
        <taxon>Acanthomorphata</taxon>
        <taxon>Ovalentaria</taxon>
        <taxon>Atherinomorphae</taxon>
        <taxon>Cyprinodontiformes</taxon>
        <taxon>Rivulidae</taxon>
        <taxon>Austrofundulus</taxon>
    </lineage>
</organism>
<accession>A0A2I4CS51</accession>
<dbReference type="OrthoDB" id="10045773at2759"/>
<dbReference type="CTD" id="449812"/>
<dbReference type="RefSeq" id="XP_013882815.1">
    <property type="nucleotide sequence ID" value="XM_014027361.1"/>
</dbReference>
<feature type="domain" description="RWD" evidence="1">
    <location>
        <begin position="9"/>
        <end position="111"/>
    </location>
</feature>
<evidence type="ECO:0000313" key="2">
    <source>
        <dbReference type="Proteomes" id="UP000192220"/>
    </source>
</evidence>
<dbReference type="CDD" id="cd23817">
    <property type="entry name" value="RWD-RWDD4"/>
    <property type="match status" value="1"/>
</dbReference>
<evidence type="ECO:0000313" key="3">
    <source>
        <dbReference type="RefSeq" id="XP_013882815.1"/>
    </source>
</evidence>
<keyword evidence="2" id="KW-1185">Reference proteome</keyword>
<dbReference type="InterPro" id="IPR006575">
    <property type="entry name" value="RWD_dom"/>
</dbReference>
<dbReference type="Proteomes" id="UP000192220">
    <property type="component" value="Unplaced"/>
</dbReference>
<reference evidence="3" key="1">
    <citation type="submission" date="2025-08" db="UniProtKB">
        <authorList>
            <consortium name="RefSeq"/>
        </authorList>
    </citation>
    <scope>IDENTIFICATION</scope>
    <source>
        <strain evidence="3">Quisiro</strain>
        <tissue evidence="3">Liver</tissue>
    </source>
</reference>
<dbReference type="InterPro" id="IPR042770">
    <property type="entry name" value="RWDD4"/>
</dbReference>
<dbReference type="SMART" id="SM00591">
    <property type="entry name" value="RWD"/>
    <property type="match status" value="1"/>
</dbReference>
<dbReference type="SUPFAM" id="SSF54495">
    <property type="entry name" value="UBC-like"/>
    <property type="match status" value="1"/>
</dbReference>
<gene>
    <name evidence="3" type="primary">rwdd</name>
</gene>
<dbReference type="PROSITE" id="PS50908">
    <property type="entry name" value="RWD"/>
    <property type="match status" value="1"/>
</dbReference>
<name>A0A2I4CS51_AUSLI</name>
<dbReference type="PANTHER" id="PTHR21275">
    <property type="entry name" value="RWD DOMAIN-CONTAINING PROTEIN 4"/>
    <property type="match status" value="1"/>
</dbReference>
<sequence>MTANEDQEMELEALRSIYEGDECFKEISPVSFQFRIGDLEDTRAFILDIVWPETYPESAPQISLDAFFNNRISAETKQLILAKLEEQVEANLGTAMMYTLFEWAKENQEELMENHRPVMTAVTIRGSCPEVGTGLM</sequence>
<dbReference type="PANTHER" id="PTHR21275:SF1">
    <property type="entry name" value="RWD DOMAIN-CONTAINING PROTEIN 4"/>
    <property type="match status" value="1"/>
</dbReference>
<dbReference type="Gene3D" id="3.10.110.10">
    <property type="entry name" value="Ubiquitin Conjugating Enzyme"/>
    <property type="match status" value="1"/>
</dbReference>
<dbReference type="InterPro" id="IPR016135">
    <property type="entry name" value="UBQ-conjugating_enzyme/RWD"/>
</dbReference>
<protein>
    <submittedName>
        <fullName evidence="3">RWD domain-containing protein 4 isoform X2</fullName>
    </submittedName>
</protein>
<dbReference type="Pfam" id="PF05773">
    <property type="entry name" value="RWD"/>
    <property type="match status" value="1"/>
</dbReference>
<dbReference type="AlphaFoldDB" id="A0A2I4CS51"/>
<dbReference type="GeneID" id="106531482"/>
<proteinExistence type="predicted"/>
<evidence type="ECO:0000259" key="1">
    <source>
        <dbReference type="PROSITE" id="PS50908"/>
    </source>
</evidence>